<dbReference type="EMBL" id="JACGWO010000007">
    <property type="protein sequence ID" value="KAK4422572.1"/>
    <property type="molecule type" value="Genomic_DNA"/>
</dbReference>
<organism evidence="1 2">
    <name type="scientific">Sesamum alatum</name>
    <dbReference type="NCBI Taxonomy" id="300844"/>
    <lineage>
        <taxon>Eukaryota</taxon>
        <taxon>Viridiplantae</taxon>
        <taxon>Streptophyta</taxon>
        <taxon>Embryophyta</taxon>
        <taxon>Tracheophyta</taxon>
        <taxon>Spermatophyta</taxon>
        <taxon>Magnoliopsida</taxon>
        <taxon>eudicotyledons</taxon>
        <taxon>Gunneridae</taxon>
        <taxon>Pentapetalae</taxon>
        <taxon>asterids</taxon>
        <taxon>lamiids</taxon>
        <taxon>Lamiales</taxon>
        <taxon>Pedaliaceae</taxon>
        <taxon>Sesamum</taxon>
    </lineage>
</organism>
<dbReference type="AlphaFoldDB" id="A0AAE1Y320"/>
<gene>
    <name evidence="1" type="ORF">Salat_1839700</name>
</gene>
<reference evidence="1" key="1">
    <citation type="submission" date="2020-06" db="EMBL/GenBank/DDBJ databases">
        <authorList>
            <person name="Li T."/>
            <person name="Hu X."/>
            <person name="Zhang T."/>
            <person name="Song X."/>
            <person name="Zhang H."/>
            <person name="Dai N."/>
            <person name="Sheng W."/>
            <person name="Hou X."/>
            <person name="Wei L."/>
        </authorList>
    </citation>
    <scope>NUCLEOTIDE SEQUENCE</scope>
    <source>
        <strain evidence="1">3651</strain>
        <tissue evidence="1">Leaf</tissue>
    </source>
</reference>
<comment type="caution">
    <text evidence="1">The sequence shown here is derived from an EMBL/GenBank/DDBJ whole genome shotgun (WGS) entry which is preliminary data.</text>
</comment>
<evidence type="ECO:0000313" key="1">
    <source>
        <dbReference type="EMBL" id="KAK4422572.1"/>
    </source>
</evidence>
<evidence type="ECO:0000313" key="2">
    <source>
        <dbReference type="Proteomes" id="UP001293254"/>
    </source>
</evidence>
<name>A0AAE1Y320_9LAMI</name>
<dbReference type="Proteomes" id="UP001293254">
    <property type="component" value="Unassembled WGS sequence"/>
</dbReference>
<reference evidence="1" key="2">
    <citation type="journal article" date="2024" name="Plant">
        <title>Genomic evolution and insights into agronomic trait innovations of Sesamum species.</title>
        <authorList>
            <person name="Miao H."/>
            <person name="Wang L."/>
            <person name="Qu L."/>
            <person name="Liu H."/>
            <person name="Sun Y."/>
            <person name="Le M."/>
            <person name="Wang Q."/>
            <person name="Wei S."/>
            <person name="Zheng Y."/>
            <person name="Lin W."/>
            <person name="Duan Y."/>
            <person name="Cao H."/>
            <person name="Xiong S."/>
            <person name="Wang X."/>
            <person name="Wei L."/>
            <person name="Li C."/>
            <person name="Ma Q."/>
            <person name="Ju M."/>
            <person name="Zhao R."/>
            <person name="Li G."/>
            <person name="Mu C."/>
            <person name="Tian Q."/>
            <person name="Mei H."/>
            <person name="Zhang T."/>
            <person name="Gao T."/>
            <person name="Zhang H."/>
        </authorList>
    </citation>
    <scope>NUCLEOTIDE SEQUENCE</scope>
    <source>
        <strain evidence="1">3651</strain>
    </source>
</reference>
<accession>A0AAE1Y320</accession>
<sequence>MARYCARHGERRVRRNLLAINYKLRGPLSRRCHGARHSGCCPDVHLYSRAAVVALLFFVRCRRCSSSSTTAAAAVGDGFGLVVEAFGQYDPGMKPPSYHEVRVTYLKKKLEHTRTILREHDETKSKYGCSLMADDPILLDEIDESNEWLLWRLTLDDSDEENVNVFEDDDLTWGDVAQATGVDENAYNFRSRPSQESKANQTHLLQKQQKKQLHHLDLLGTIILLMKKKRRRKKNT</sequence>
<protein>
    <submittedName>
        <fullName evidence="1">Uncharacterized protein</fullName>
    </submittedName>
</protein>
<keyword evidence="2" id="KW-1185">Reference proteome</keyword>
<proteinExistence type="predicted"/>